<keyword evidence="3" id="KW-0732">Signal</keyword>
<dbReference type="InParanoid" id="J0WQ47"/>
<evidence type="ECO:0000313" key="6">
    <source>
        <dbReference type="Proteomes" id="UP000006514"/>
    </source>
</evidence>
<evidence type="ECO:0000259" key="4">
    <source>
        <dbReference type="SMART" id="SM00736"/>
    </source>
</evidence>
<dbReference type="Gene3D" id="2.60.40.10">
    <property type="entry name" value="Immunoglobulins"/>
    <property type="match status" value="2"/>
</dbReference>
<feature type="region of interest" description="Disordered" evidence="1">
    <location>
        <begin position="672"/>
        <end position="728"/>
    </location>
</feature>
<dbReference type="InterPro" id="IPR013783">
    <property type="entry name" value="Ig-like_fold"/>
</dbReference>
<sequence length="986" mass="104124">MLPPRVARAVVLLLVAARIAVCAPTVARQLQSQLPPVARVGHAYAFTIAPSTFRTTAANATLVYAIADLPAWAAFDAEQLAVRGTPGENDVATTQVTLSASEVGSESDTAQSSFRLIVTDTPTPTAHVPLAEQLAPSNASAFANTSAVLSSAFPLPRTPGVRIPPGWSFSLGLAPYTCTGAGRVYYGATLASGDALPKWLRFSSQSLTFSGATPRGAPLQSFDVRFVCSDFPDSAGVEQVFAFVVAEEAHALELRAPLVEIATVAHGSVRADVEAACLAALYLDGSPAMDANIAKVDVQVPQSLAWLTWNSADNVLVGDTPSSTDLLAGLPDAINVTVAVESVFGSAATLALPVRVYPFLFKDKILPSITPARGRSEPTVTLPIADLLAQPDALPQTGVISVSLDPAEAGTWLHFDSATLNLEGVVPAGVSYPAVRVTLSARHVTWPASAASTASFQIDELLDPSLPPDNGLSLAGDKSVSARRRAVIAMAVLIPILVLLVFALVFFCRRRQASAGKQPKRSGKPQIPVISITASRSWPNIRPGLFGGQRASASSDTKKLSISCHSQISHTSSWIVGTSIHDGQISVLSPRDGLTLGSFEAISLTQIGSRQPTPKELSPQIKELAPPAPHSGRSTPRRLALVRALDPELSDEIKTRRTSEDLTEIEFASPTRSDFDATSGSSSVASYKWTSPSSSDGDGEDATDHTLASQRSIPHPRPDFRPPPDGPRLYVRARAEAEVQRAGADAIGRSQQTIQLPGAAFGSHGDFAISDDSSSEDDDGDVSCIRVASLVPVGTPTPVREVAVGQAQLEDTPDAARERSQRTETPTRARPPASSADRALFGLGYSLGALVTEPAAPGIRLVSPPASPTRATAREGASSSPKDAPQVVRAKVGQRFHFHPQLNPPPPMTPSSGRSSPSRSRYVATCDDEAHSKLPAWLRWDEEEFAFWGVPGANDIASVQVRVVEHIARRTRDVVVGRVLVVVVKN</sequence>
<reference evidence="6" key="1">
    <citation type="journal article" date="2012" name="Science">
        <title>The Paleozoic origin of enzymatic lignin decomposition reconstructed from 31 fungal genomes.</title>
        <authorList>
            <person name="Floudas D."/>
            <person name="Binder M."/>
            <person name="Riley R."/>
            <person name="Barry K."/>
            <person name="Blanchette R.A."/>
            <person name="Henrissat B."/>
            <person name="Martinez A.T."/>
            <person name="Otillar R."/>
            <person name="Spatafora J.W."/>
            <person name="Yadav J.S."/>
            <person name="Aerts A."/>
            <person name="Benoit I."/>
            <person name="Boyd A."/>
            <person name="Carlson A."/>
            <person name="Copeland A."/>
            <person name="Coutinho P.M."/>
            <person name="de Vries R.P."/>
            <person name="Ferreira P."/>
            <person name="Findley K."/>
            <person name="Foster B."/>
            <person name="Gaskell J."/>
            <person name="Glotzer D."/>
            <person name="Gorecki P."/>
            <person name="Heitman J."/>
            <person name="Hesse C."/>
            <person name="Hori C."/>
            <person name="Igarashi K."/>
            <person name="Jurgens J.A."/>
            <person name="Kallen N."/>
            <person name="Kersten P."/>
            <person name="Kohler A."/>
            <person name="Kuees U."/>
            <person name="Kumar T.K.A."/>
            <person name="Kuo A."/>
            <person name="LaButti K."/>
            <person name="Larrondo L.F."/>
            <person name="Lindquist E."/>
            <person name="Ling A."/>
            <person name="Lombard V."/>
            <person name="Lucas S."/>
            <person name="Lundell T."/>
            <person name="Martin R."/>
            <person name="McLaughlin D.J."/>
            <person name="Morgenstern I."/>
            <person name="Morin E."/>
            <person name="Murat C."/>
            <person name="Nagy L.G."/>
            <person name="Nolan M."/>
            <person name="Ohm R.A."/>
            <person name="Patyshakuliyeva A."/>
            <person name="Rokas A."/>
            <person name="Ruiz-Duenas F.J."/>
            <person name="Sabat G."/>
            <person name="Salamov A."/>
            <person name="Samejima M."/>
            <person name="Schmutz J."/>
            <person name="Slot J.C."/>
            <person name="St John F."/>
            <person name="Stenlid J."/>
            <person name="Sun H."/>
            <person name="Sun S."/>
            <person name="Syed K."/>
            <person name="Tsang A."/>
            <person name="Wiebenga A."/>
            <person name="Young D."/>
            <person name="Pisabarro A."/>
            <person name="Eastwood D.C."/>
            <person name="Martin F."/>
            <person name="Cullen D."/>
            <person name="Grigoriev I.V."/>
            <person name="Hibbett D.S."/>
        </authorList>
    </citation>
    <scope>NUCLEOTIDE SEQUENCE [LARGE SCALE GENOMIC DNA]</scope>
    <source>
        <strain evidence="6">TFB10046</strain>
    </source>
</reference>
<dbReference type="SMART" id="SM00736">
    <property type="entry name" value="CADG"/>
    <property type="match status" value="2"/>
</dbReference>
<dbReference type="Proteomes" id="UP000006514">
    <property type="component" value="Unassembled WGS sequence"/>
</dbReference>
<dbReference type="GO" id="GO:0016020">
    <property type="term" value="C:membrane"/>
    <property type="evidence" value="ECO:0007669"/>
    <property type="project" value="InterPro"/>
</dbReference>
<feature type="transmembrane region" description="Helical" evidence="2">
    <location>
        <begin position="486"/>
        <end position="508"/>
    </location>
</feature>
<dbReference type="SUPFAM" id="SSF49313">
    <property type="entry name" value="Cadherin-like"/>
    <property type="match status" value="2"/>
</dbReference>
<feature type="region of interest" description="Disordered" evidence="1">
    <location>
        <begin position="858"/>
        <end position="921"/>
    </location>
</feature>
<feature type="compositionally biased region" description="Basic and acidic residues" evidence="1">
    <location>
        <begin position="814"/>
        <end position="827"/>
    </location>
</feature>
<evidence type="ECO:0000313" key="5">
    <source>
        <dbReference type="EMBL" id="EJD34580.1"/>
    </source>
</evidence>
<name>J0WQ47_AURST</name>
<evidence type="ECO:0000256" key="1">
    <source>
        <dbReference type="SAM" id="MobiDB-lite"/>
    </source>
</evidence>
<feature type="compositionally biased region" description="Low complexity" evidence="1">
    <location>
        <begin position="910"/>
        <end position="921"/>
    </location>
</feature>
<evidence type="ECO:0000256" key="2">
    <source>
        <dbReference type="SAM" id="Phobius"/>
    </source>
</evidence>
<keyword evidence="2" id="KW-1133">Transmembrane helix</keyword>
<dbReference type="OrthoDB" id="414243at2759"/>
<dbReference type="AlphaFoldDB" id="J0WQ47"/>
<dbReference type="PANTHER" id="PTHR21559">
    <property type="entry name" value="DYSTROGLYCAN-RELATED"/>
    <property type="match status" value="1"/>
</dbReference>
<keyword evidence="6" id="KW-1185">Reference proteome</keyword>
<feature type="chain" id="PRO_5003740712" description="Dystroglycan-type cadherin-like domain-containing protein" evidence="3">
    <location>
        <begin position="23"/>
        <end position="986"/>
    </location>
</feature>
<dbReference type="KEGG" id="adl:AURDEDRAFT_188981"/>
<dbReference type="PANTHER" id="PTHR21559:SF21">
    <property type="entry name" value="DYSTROGLYCAN 1"/>
    <property type="match status" value="1"/>
</dbReference>
<feature type="signal peptide" evidence="3">
    <location>
        <begin position="1"/>
        <end position="22"/>
    </location>
</feature>
<keyword evidence="2" id="KW-0812">Transmembrane</keyword>
<proteinExistence type="predicted"/>
<feature type="domain" description="Dystroglycan-type cadherin-like" evidence="4">
    <location>
        <begin position="25"/>
        <end position="125"/>
    </location>
</feature>
<gene>
    <name evidence="5" type="ORF">AURDEDRAFT_188981</name>
</gene>
<accession>J0WQ47</accession>
<dbReference type="InterPro" id="IPR006644">
    <property type="entry name" value="Cadg"/>
</dbReference>
<dbReference type="InterPro" id="IPR015919">
    <property type="entry name" value="Cadherin-like_sf"/>
</dbReference>
<feature type="region of interest" description="Disordered" evidence="1">
    <location>
        <begin position="807"/>
        <end position="836"/>
    </location>
</feature>
<feature type="region of interest" description="Disordered" evidence="1">
    <location>
        <begin position="607"/>
        <end position="636"/>
    </location>
</feature>
<dbReference type="OMA" id="RSWPNIR"/>
<dbReference type="EMBL" id="JH687935">
    <property type="protein sequence ID" value="EJD34580.1"/>
    <property type="molecule type" value="Genomic_DNA"/>
</dbReference>
<feature type="domain" description="Dystroglycan-type cadherin-like" evidence="4">
    <location>
        <begin position="158"/>
        <end position="252"/>
    </location>
</feature>
<protein>
    <recommendedName>
        <fullName evidence="4">Dystroglycan-type cadherin-like domain-containing protein</fullName>
    </recommendedName>
</protein>
<evidence type="ECO:0000256" key="3">
    <source>
        <dbReference type="SAM" id="SignalP"/>
    </source>
</evidence>
<keyword evidence="2" id="KW-0472">Membrane</keyword>
<feature type="compositionally biased region" description="Polar residues" evidence="1">
    <location>
        <begin position="672"/>
        <end position="696"/>
    </location>
</feature>
<dbReference type="Pfam" id="PF05345">
    <property type="entry name" value="He_PIG"/>
    <property type="match status" value="1"/>
</dbReference>
<dbReference type="GO" id="GO:0005509">
    <property type="term" value="F:calcium ion binding"/>
    <property type="evidence" value="ECO:0007669"/>
    <property type="project" value="InterPro"/>
</dbReference>
<organism evidence="5 6">
    <name type="scientific">Auricularia subglabra (strain TFB-10046 / SS5)</name>
    <name type="common">White-rot fungus</name>
    <name type="synonym">Auricularia delicata (strain TFB10046)</name>
    <dbReference type="NCBI Taxonomy" id="717982"/>
    <lineage>
        <taxon>Eukaryota</taxon>
        <taxon>Fungi</taxon>
        <taxon>Dikarya</taxon>
        <taxon>Basidiomycota</taxon>
        <taxon>Agaricomycotina</taxon>
        <taxon>Agaricomycetes</taxon>
        <taxon>Auriculariales</taxon>
        <taxon>Auriculariaceae</taxon>
        <taxon>Auricularia</taxon>
    </lineage>
</organism>
<dbReference type="eggNOG" id="ENOG502QURR">
    <property type="taxonomic scope" value="Eukaryota"/>
</dbReference>